<dbReference type="GO" id="GO:0044010">
    <property type="term" value="P:single-species biofilm formation"/>
    <property type="evidence" value="ECO:0007669"/>
    <property type="project" value="InterPro"/>
</dbReference>
<proteinExistence type="predicted"/>
<name>A0A7X5TJK6_9GAMM</name>
<comment type="caution">
    <text evidence="1">The sequence shown here is derived from an EMBL/GenBank/DDBJ whole genome shotgun (WGS) entry which is preliminary data.</text>
</comment>
<sequence>METTIRSRVNNDLKDQFETVLQDCGLTVSVALRLFAENVVRNEGLPFEISRKPSVRLCESMRQTEELMSEGRSAFENVSELIMSMNGDK</sequence>
<dbReference type="Gene3D" id="1.10.1220.10">
    <property type="entry name" value="Met repressor-like"/>
    <property type="match status" value="1"/>
</dbReference>
<gene>
    <name evidence="1" type="ORF">C5469_22275</name>
</gene>
<dbReference type="Proteomes" id="UP000591844">
    <property type="component" value="Unassembled WGS sequence"/>
</dbReference>
<dbReference type="RefSeq" id="WP_166310793.1">
    <property type="nucleotide sequence ID" value="NZ_CAWPIB010000066.1"/>
</dbReference>
<dbReference type="InterPro" id="IPR013321">
    <property type="entry name" value="Arc_rbn_hlx_hlx"/>
</dbReference>
<accession>A0A7X5TJK6</accession>
<dbReference type="GO" id="GO:0006355">
    <property type="term" value="P:regulation of DNA-templated transcription"/>
    <property type="evidence" value="ECO:0007669"/>
    <property type="project" value="InterPro"/>
</dbReference>
<evidence type="ECO:0000313" key="2">
    <source>
        <dbReference type="Proteomes" id="UP000591844"/>
    </source>
</evidence>
<organism evidence="1 2">
    <name type="scientific">Photorhabdus cinerea</name>
    <dbReference type="NCBI Taxonomy" id="471575"/>
    <lineage>
        <taxon>Bacteria</taxon>
        <taxon>Pseudomonadati</taxon>
        <taxon>Pseudomonadota</taxon>
        <taxon>Gammaproteobacteria</taxon>
        <taxon>Enterobacterales</taxon>
        <taxon>Morganellaceae</taxon>
        <taxon>Photorhabdus</taxon>
    </lineage>
</organism>
<evidence type="ECO:0000313" key="1">
    <source>
        <dbReference type="EMBL" id="NHB94698.1"/>
    </source>
</evidence>
<protein>
    <submittedName>
        <fullName evidence="1">Type II toxin-antitoxin system antitoxin, RelB/DinJ family</fullName>
    </submittedName>
</protein>
<dbReference type="GO" id="GO:0015643">
    <property type="term" value="F:toxic substance binding"/>
    <property type="evidence" value="ECO:0007669"/>
    <property type="project" value="InterPro"/>
</dbReference>
<keyword evidence="2" id="KW-1185">Reference proteome</keyword>
<dbReference type="EMBL" id="PUJW01000066">
    <property type="protein sequence ID" value="NHB94698.1"/>
    <property type="molecule type" value="Genomic_DNA"/>
</dbReference>
<dbReference type="InterPro" id="IPR026262">
    <property type="entry name" value="DinJ"/>
</dbReference>
<dbReference type="GO" id="GO:0000987">
    <property type="term" value="F:cis-regulatory region sequence-specific DNA binding"/>
    <property type="evidence" value="ECO:0007669"/>
    <property type="project" value="InterPro"/>
</dbReference>
<dbReference type="InterPro" id="IPR007337">
    <property type="entry name" value="RelB/DinJ"/>
</dbReference>
<dbReference type="NCBIfam" id="TIGR02384">
    <property type="entry name" value="RelB_DinJ"/>
    <property type="match status" value="1"/>
</dbReference>
<reference evidence="1 2" key="1">
    <citation type="submission" date="2018-02" db="EMBL/GenBank/DDBJ databases">
        <authorList>
            <person name="Machado R.A."/>
        </authorList>
    </citation>
    <scope>NUCLEOTIDE SEQUENCE [LARGE SCALE GENOMIC DNA]</scope>
    <source>
        <strain evidence="1 2">DSM 19724</strain>
    </source>
</reference>
<dbReference type="Pfam" id="PF04221">
    <property type="entry name" value="RelB"/>
    <property type="match status" value="1"/>
</dbReference>
<dbReference type="PIRSF" id="PIRSF003108">
    <property type="entry name" value="DinJ"/>
    <property type="match status" value="1"/>
</dbReference>
<dbReference type="AlphaFoldDB" id="A0A7X5TJK6"/>